<organism evidence="2 3">
    <name type="scientific">Lentinula detonsa</name>
    <dbReference type="NCBI Taxonomy" id="2804962"/>
    <lineage>
        <taxon>Eukaryota</taxon>
        <taxon>Fungi</taxon>
        <taxon>Dikarya</taxon>
        <taxon>Basidiomycota</taxon>
        <taxon>Agaricomycotina</taxon>
        <taxon>Agaricomycetes</taxon>
        <taxon>Agaricomycetidae</taxon>
        <taxon>Agaricales</taxon>
        <taxon>Marasmiineae</taxon>
        <taxon>Omphalotaceae</taxon>
        <taxon>Lentinula</taxon>
    </lineage>
</organism>
<reference evidence="2 3" key="1">
    <citation type="journal article" date="2023" name="Proc. Natl. Acad. Sci. U.S.A.">
        <title>A global phylogenomic analysis of the shiitake genus Lentinula.</title>
        <authorList>
            <person name="Sierra-Patev S."/>
            <person name="Min B."/>
            <person name="Naranjo-Ortiz M."/>
            <person name="Looney B."/>
            <person name="Konkel Z."/>
            <person name="Slot J.C."/>
            <person name="Sakamoto Y."/>
            <person name="Steenwyk J.L."/>
            <person name="Rokas A."/>
            <person name="Carro J."/>
            <person name="Camarero S."/>
            <person name="Ferreira P."/>
            <person name="Molpeceres G."/>
            <person name="Ruiz-Duenas F.J."/>
            <person name="Serrano A."/>
            <person name="Henrissat B."/>
            <person name="Drula E."/>
            <person name="Hughes K.W."/>
            <person name="Mata J.L."/>
            <person name="Ishikawa N.K."/>
            <person name="Vargas-Isla R."/>
            <person name="Ushijima S."/>
            <person name="Smith C.A."/>
            <person name="Donoghue J."/>
            <person name="Ahrendt S."/>
            <person name="Andreopoulos W."/>
            <person name="He G."/>
            <person name="LaButti K."/>
            <person name="Lipzen A."/>
            <person name="Ng V."/>
            <person name="Riley R."/>
            <person name="Sandor L."/>
            <person name="Barry K."/>
            <person name="Martinez A.T."/>
            <person name="Xiao Y."/>
            <person name="Gibbons J.G."/>
            <person name="Terashima K."/>
            <person name="Grigoriev I.V."/>
            <person name="Hibbett D."/>
        </authorList>
    </citation>
    <scope>NUCLEOTIDE SEQUENCE [LARGE SCALE GENOMIC DNA]</scope>
    <source>
        <strain evidence="2 3">TFB7810</strain>
    </source>
</reference>
<dbReference type="AlphaFoldDB" id="A0A9W8P049"/>
<keyword evidence="3" id="KW-1185">Reference proteome</keyword>
<name>A0A9W8P049_9AGAR</name>
<accession>A0A9W8P049</accession>
<evidence type="ECO:0000313" key="3">
    <source>
        <dbReference type="Proteomes" id="UP001142393"/>
    </source>
</evidence>
<evidence type="ECO:0000313" key="2">
    <source>
        <dbReference type="EMBL" id="KAJ3744334.1"/>
    </source>
</evidence>
<dbReference type="Proteomes" id="UP001142393">
    <property type="component" value="Unassembled WGS sequence"/>
</dbReference>
<protein>
    <submittedName>
        <fullName evidence="2">Uncharacterized protein</fullName>
    </submittedName>
</protein>
<evidence type="ECO:0000256" key="1">
    <source>
        <dbReference type="SAM" id="MobiDB-lite"/>
    </source>
</evidence>
<dbReference type="EMBL" id="JANVFU010000007">
    <property type="protein sequence ID" value="KAJ3744334.1"/>
    <property type="molecule type" value="Genomic_DNA"/>
</dbReference>
<proteinExistence type="predicted"/>
<gene>
    <name evidence="2" type="ORF">DFH05DRAFT_1525351</name>
</gene>
<comment type="caution">
    <text evidence="2">The sequence shown here is derived from an EMBL/GenBank/DDBJ whole genome shotgun (WGS) entry which is preliminary data.</text>
</comment>
<feature type="region of interest" description="Disordered" evidence="1">
    <location>
        <begin position="80"/>
        <end position="100"/>
    </location>
</feature>
<sequence length="238" mass="26306">MTTPAIDYTTCFNPEKPTYSCRGVFAYKDYEGLCARCLHLSSVQDPEEARRDAEAPFCEGCGAIVMFMLPRQKLCGSCDRKASSDSNHQPGNRGTYPEAGSLLSGRELQVQKHAARSLAMANRLLPKTTAPVNNTSSATHSAGAYGGRMIKLYIAPVSPKGTEVWKKIGVASGLFAENDSFLECLADLLRHWNLIWDKRSTESLTLEFIDIRFYGNIVPRPGSDLQTIGYFYDANCQE</sequence>